<feature type="region of interest" description="Disordered" evidence="1">
    <location>
        <begin position="68"/>
        <end position="95"/>
    </location>
</feature>
<dbReference type="EMBL" id="FOUY01000040">
    <property type="protein sequence ID" value="SFO26173.1"/>
    <property type="molecule type" value="Genomic_DNA"/>
</dbReference>
<feature type="region of interest" description="Disordered" evidence="1">
    <location>
        <begin position="1"/>
        <end position="44"/>
    </location>
</feature>
<protein>
    <submittedName>
        <fullName evidence="2">Uncharacterized protein</fullName>
    </submittedName>
</protein>
<dbReference type="STRING" id="260086.SAMN05216207_104016"/>
<gene>
    <name evidence="2" type="ORF">SAMN05216207_104016</name>
</gene>
<accession>A0A1I5FRF3</accession>
<evidence type="ECO:0000313" key="3">
    <source>
        <dbReference type="Proteomes" id="UP000199614"/>
    </source>
</evidence>
<dbReference type="AlphaFoldDB" id="A0A1I5FRF3"/>
<organism evidence="2 3">
    <name type="scientific">Pseudonocardia ammonioxydans</name>
    <dbReference type="NCBI Taxonomy" id="260086"/>
    <lineage>
        <taxon>Bacteria</taxon>
        <taxon>Bacillati</taxon>
        <taxon>Actinomycetota</taxon>
        <taxon>Actinomycetes</taxon>
        <taxon>Pseudonocardiales</taxon>
        <taxon>Pseudonocardiaceae</taxon>
        <taxon>Pseudonocardia</taxon>
    </lineage>
</organism>
<evidence type="ECO:0000313" key="2">
    <source>
        <dbReference type="EMBL" id="SFO26173.1"/>
    </source>
</evidence>
<reference evidence="2 3" key="1">
    <citation type="submission" date="2016-10" db="EMBL/GenBank/DDBJ databases">
        <authorList>
            <person name="de Groot N.N."/>
        </authorList>
    </citation>
    <scope>NUCLEOTIDE SEQUENCE [LARGE SCALE GENOMIC DNA]</scope>
    <source>
        <strain evidence="2 3">CGMCC 4.1877</strain>
    </source>
</reference>
<dbReference type="Proteomes" id="UP000199614">
    <property type="component" value="Unassembled WGS sequence"/>
</dbReference>
<name>A0A1I5FRF3_PSUAM</name>
<keyword evidence="3" id="KW-1185">Reference proteome</keyword>
<sequence length="95" mass="9715">MTGERARPPAAHLRLVGATEDRADATGRPRPSTEPHRPSTPGTSAAVTLSAAEAAIGLGITEDQVLSRQRRGALPDPITAADLAEHGGSDLGGRT</sequence>
<evidence type="ECO:0000256" key="1">
    <source>
        <dbReference type="SAM" id="MobiDB-lite"/>
    </source>
</evidence>
<feature type="compositionally biased region" description="Basic and acidic residues" evidence="1">
    <location>
        <begin position="19"/>
        <end position="37"/>
    </location>
</feature>
<proteinExistence type="predicted"/>